<evidence type="ECO:0000313" key="3">
    <source>
        <dbReference type="Proteomes" id="UP000177082"/>
    </source>
</evidence>
<evidence type="ECO:0000259" key="1">
    <source>
        <dbReference type="PROSITE" id="PS51186"/>
    </source>
</evidence>
<organism evidence="2 3">
    <name type="scientific">Candidatus Woesebacteria bacterium RIFCSPLOWO2_01_FULL_39_21</name>
    <dbReference type="NCBI Taxonomy" id="1802519"/>
    <lineage>
        <taxon>Bacteria</taxon>
        <taxon>Candidatus Woeseibacteriota</taxon>
    </lineage>
</organism>
<dbReference type="SUPFAM" id="SSF55729">
    <property type="entry name" value="Acyl-CoA N-acyltransferases (Nat)"/>
    <property type="match status" value="1"/>
</dbReference>
<dbReference type="Gene3D" id="3.40.630.30">
    <property type="match status" value="1"/>
</dbReference>
<dbReference type="STRING" id="1802519.A2961_00960"/>
<dbReference type="InterPro" id="IPR052564">
    <property type="entry name" value="N-acetyltrans/Recomb-assoc"/>
</dbReference>
<dbReference type="InterPro" id="IPR016181">
    <property type="entry name" value="Acyl_CoA_acyltransferase"/>
</dbReference>
<sequence>MDVHSFKIRLLMSSDLKETGRVIITALLPRLKKQGLSESDIKVITTRYNPENMKQQVEGKCFFVAEDERKKILVGVGGLRKDDGSLVPNRLTTFYVLPIYQRMGIGQRLYEFLRNEAIKKGCKKLVVSSSPEAELFYKHLGFVKKRIDWKEFENGRKYYNVWMEKDLFVG</sequence>
<dbReference type="Proteomes" id="UP000177082">
    <property type="component" value="Unassembled WGS sequence"/>
</dbReference>
<dbReference type="CDD" id="cd04301">
    <property type="entry name" value="NAT_SF"/>
    <property type="match status" value="1"/>
</dbReference>
<proteinExistence type="predicted"/>
<comment type="caution">
    <text evidence="2">The sequence shown here is derived from an EMBL/GenBank/DDBJ whole genome shotgun (WGS) entry which is preliminary data.</text>
</comment>
<dbReference type="EMBL" id="MGHF01000039">
    <property type="protein sequence ID" value="OGM61444.1"/>
    <property type="molecule type" value="Genomic_DNA"/>
</dbReference>
<accession>A0A1F8BBL1</accession>
<dbReference type="Pfam" id="PF13673">
    <property type="entry name" value="Acetyltransf_10"/>
    <property type="match status" value="1"/>
</dbReference>
<dbReference type="AlphaFoldDB" id="A0A1F8BBL1"/>
<dbReference type="PROSITE" id="PS51186">
    <property type="entry name" value="GNAT"/>
    <property type="match status" value="1"/>
</dbReference>
<dbReference type="PANTHER" id="PTHR43451">
    <property type="entry name" value="ACETYLTRANSFERASE (GNAT) FAMILY PROTEIN"/>
    <property type="match status" value="1"/>
</dbReference>
<name>A0A1F8BBL1_9BACT</name>
<dbReference type="InterPro" id="IPR000182">
    <property type="entry name" value="GNAT_dom"/>
</dbReference>
<protein>
    <recommendedName>
        <fullName evidence="1">N-acetyltransferase domain-containing protein</fullName>
    </recommendedName>
</protein>
<gene>
    <name evidence="2" type="ORF">A2961_00960</name>
</gene>
<reference evidence="2 3" key="1">
    <citation type="journal article" date="2016" name="Nat. Commun.">
        <title>Thousands of microbial genomes shed light on interconnected biogeochemical processes in an aquifer system.</title>
        <authorList>
            <person name="Anantharaman K."/>
            <person name="Brown C.T."/>
            <person name="Hug L.A."/>
            <person name="Sharon I."/>
            <person name="Castelle C.J."/>
            <person name="Probst A.J."/>
            <person name="Thomas B.C."/>
            <person name="Singh A."/>
            <person name="Wilkins M.J."/>
            <person name="Karaoz U."/>
            <person name="Brodie E.L."/>
            <person name="Williams K.H."/>
            <person name="Hubbard S.S."/>
            <person name="Banfield J.F."/>
        </authorList>
    </citation>
    <scope>NUCLEOTIDE SEQUENCE [LARGE SCALE GENOMIC DNA]</scope>
</reference>
<feature type="domain" description="N-acetyltransferase" evidence="1">
    <location>
        <begin position="6"/>
        <end position="168"/>
    </location>
</feature>
<evidence type="ECO:0000313" key="2">
    <source>
        <dbReference type="EMBL" id="OGM61444.1"/>
    </source>
</evidence>
<dbReference type="GO" id="GO:0016747">
    <property type="term" value="F:acyltransferase activity, transferring groups other than amino-acyl groups"/>
    <property type="evidence" value="ECO:0007669"/>
    <property type="project" value="InterPro"/>
</dbReference>
<dbReference type="PANTHER" id="PTHR43451:SF1">
    <property type="entry name" value="ACETYLTRANSFERASE"/>
    <property type="match status" value="1"/>
</dbReference>